<proteinExistence type="predicted"/>
<dbReference type="EMBL" id="DVMP01000109">
    <property type="protein sequence ID" value="HIU26015.1"/>
    <property type="molecule type" value="Genomic_DNA"/>
</dbReference>
<dbReference type="SUPFAM" id="SSF48452">
    <property type="entry name" value="TPR-like"/>
    <property type="match status" value="1"/>
</dbReference>
<evidence type="ECO:0000259" key="2">
    <source>
        <dbReference type="Pfam" id="PF00535"/>
    </source>
</evidence>
<dbReference type="InterPro" id="IPR011990">
    <property type="entry name" value="TPR-like_helical_dom_sf"/>
</dbReference>
<feature type="repeat" description="TPR" evidence="1">
    <location>
        <begin position="263"/>
        <end position="296"/>
    </location>
</feature>
<gene>
    <name evidence="3" type="ORF">IAC50_05955</name>
</gene>
<evidence type="ECO:0000313" key="3">
    <source>
        <dbReference type="EMBL" id="HIU26015.1"/>
    </source>
</evidence>
<protein>
    <submittedName>
        <fullName evidence="3">Glycosyltransferase family 2 protein</fullName>
    </submittedName>
</protein>
<evidence type="ECO:0000313" key="4">
    <source>
        <dbReference type="Proteomes" id="UP000824090"/>
    </source>
</evidence>
<reference evidence="3" key="2">
    <citation type="journal article" date="2021" name="PeerJ">
        <title>Extensive microbial diversity within the chicken gut microbiome revealed by metagenomics and culture.</title>
        <authorList>
            <person name="Gilroy R."/>
            <person name="Ravi A."/>
            <person name="Getino M."/>
            <person name="Pursley I."/>
            <person name="Horton D.L."/>
            <person name="Alikhan N.F."/>
            <person name="Baker D."/>
            <person name="Gharbi K."/>
            <person name="Hall N."/>
            <person name="Watson M."/>
            <person name="Adriaenssens E.M."/>
            <person name="Foster-Nyarko E."/>
            <person name="Jarju S."/>
            <person name="Secka A."/>
            <person name="Antonio M."/>
            <person name="Oren A."/>
            <person name="Chaudhuri R.R."/>
            <person name="La Ragione R."/>
            <person name="Hildebrand F."/>
            <person name="Pallen M.J."/>
        </authorList>
    </citation>
    <scope>NUCLEOTIDE SEQUENCE</scope>
    <source>
        <strain evidence="3">ChiHcec3-6078</strain>
    </source>
</reference>
<reference evidence="3" key="1">
    <citation type="submission" date="2020-10" db="EMBL/GenBank/DDBJ databases">
        <authorList>
            <person name="Gilroy R."/>
        </authorList>
    </citation>
    <scope>NUCLEOTIDE SEQUENCE</scope>
    <source>
        <strain evidence="3">ChiHcec3-6078</strain>
    </source>
</reference>
<dbReference type="PANTHER" id="PTHR43630">
    <property type="entry name" value="POLY-BETA-1,6-N-ACETYL-D-GLUCOSAMINE SYNTHASE"/>
    <property type="match status" value="1"/>
</dbReference>
<sequence>MATLSLCMIVKDEESVLKRCLDSISPLVDEIIIADTGSSDATREIAALFTDKIYDFPWIDDFSAARNFSFSKASMDYIMWMDADDVFDMAFSEKFTSFKDAGFDGADTVMMPYETSFDEKGEAVFSYYRERILKRSRGFLWQGRVHEAVSGRGFAVYSDIPIKHKSQKTSYSDRNLRIYEKQISEGAPLSPRDTFYYGRELYYHKSYYAAVGVLKGFLHMDDGWKENKIEACRILSSCSLALNNPQKALKELFTSFLWDSPRAEVCCDIGQIFVNLSDYEKAVFWYESALRIPEDRRSGAFVSADAYGYLPYIQLCVCFDRLGDRRKAEEYNKMAGACRPRSEAYLKNLQYFASLSGK</sequence>
<comment type="caution">
    <text evidence="3">The sequence shown here is derived from an EMBL/GenBank/DDBJ whole genome shotgun (WGS) entry which is preliminary data.</text>
</comment>
<dbReference type="Pfam" id="PF13181">
    <property type="entry name" value="TPR_8"/>
    <property type="match status" value="1"/>
</dbReference>
<dbReference type="InterPro" id="IPR019734">
    <property type="entry name" value="TPR_rpt"/>
</dbReference>
<dbReference type="Proteomes" id="UP000824090">
    <property type="component" value="Unassembled WGS sequence"/>
</dbReference>
<dbReference type="PANTHER" id="PTHR43630:SF2">
    <property type="entry name" value="GLYCOSYLTRANSFERASE"/>
    <property type="match status" value="1"/>
</dbReference>
<dbReference type="AlphaFoldDB" id="A0A9D1L6I5"/>
<keyword evidence="1" id="KW-0802">TPR repeat</keyword>
<name>A0A9D1L6I5_9FIRM</name>
<dbReference type="InterPro" id="IPR029044">
    <property type="entry name" value="Nucleotide-diphossugar_trans"/>
</dbReference>
<dbReference type="PROSITE" id="PS50005">
    <property type="entry name" value="TPR"/>
    <property type="match status" value="1"/>
</dbReference>
<dbReference type="Gene3D" id="1.25.40.10">
    <property type="entry name" value="Tetratricopeptide repeat domain"/>
    <property type="match status" value="1"/>
</dbReference>
<dbReference type="InterPro" id="IPR001173">
    <property type="entry name" value="Glyco_trans_2-like"/>
</dbReference>
<dbReference type="Gene3D" id="3.90.550.10">
    <property type="entry name" value="Spore Coat Polysaccharide Biosynthesis Protein SpsA, Chain A"/>
    <property type="match status" value="1"/>
</dbReference>
<accession>A0A9D1L6I5</accession>
<organism evidence="3 4">
    <name type="scientific">Candidatus Allocopromorpha excrementigallinarum</name>
    <dbReference type="NCBI Taxonomy" id="2840742"/>
    <lineage>
        <taxon>Bacteria</taxon>
        <taxon>Bacillati</taxon>
        <taxon>Bacillota</taxon>
        <taxon>Clostridia</taxon>
        <taxon>Eubacteriales</taxon>
        <taxon>Eubacteriaceae</taxon>
        <taxon>Eubacteriaceae incertae sedis</taxon>
        <taxon>Candidatus Allocopromorpha</taxon>
    </lineage>
</organism>
<dbReference type="SUPFAM" id="SSF53448">
    <property type="entry name" value="Nucleotide-diphospho-sugar transferases"/>
    <property type="match status" value="1"/>
</dbReference>
<evidence type="ECO:0000256" key="1">
    <source>
        <dbReference type="PROSITE-ProRule" id="PRU00339"/>
    </source>
</evidence>
<dbReference type="CDD" id="cd02511">
    <property type="entry name" value="Beta4Glucosyltransferase"/>
    <property type="match status" value="1"/>
</dbReference>
<feature type="domain" description="Glycosyltransferase 2-like" evidence="2">
    <location>
        <begin position="5"/>
        <end position="142"/>
    </location>
</feature>
<dbReference type="Pfam" id="PF00535">
    <property type="entry name" value="Glycos_transf_2"/>
    <property type="match status" value="1"/>
</dbReference>